<evidence type="ECO:0000256" key="12">
    <source>
        <dbReference type="ARBA" id="ARBA00022691"/>
    </source>
</evidence>
<evidence type="ECO:0000256" key="6">
    <source>
        <dbReference type="ARBA" id="ARBA00012032"/>
    </source>
</evidence>
<dbReference type="KEGG" id="dtn:DTL3_1751"/>
<dbReference type="Gene3D" id="3.20.20.20">
    <property type="entry name" value="Dihydropteroate synthase-like"/>
    <property type="match status" value="1"/>
</dbReference>
<dbReference type="OrthoDB" id="9803687at2"/>
<dbReference type="SMART" id="SM01018">
    <property type="entry name" value="B12-binding_2"/>
    <property type="match status" value="1"/>
</dbReference>
<dbReference type="UniPathway" id="UPA00051">
    <property type="reaction ID" value="UER00081"/>
</dbReference>
<evidence type="ECO:0000259" key="21">
    <source>
        <dbReference type="PROSITE" id="PS50972"/>
    </source>
</evidence>
<evidence type="ECO:0000256" key="10">
    <source>
        <dbReference type="ARBA" id="ARBA00022628"/>
    </source>
</evidence>
<evidence type="ECO:0000256" key="15">
    <source>
        <dbReference type="ARBA" id="ARBA00023167"/>
    </source>
</evidence>
<evidence type="ECO:0000256" key="17">
    <source>
        <dbReference type="ARBA" id="ARBA00025552"/>
    </source>
</evidence>
<comment type="cofactor">
    <cofactor evidence="3">
        <name>methylcob(III)alamin</name>
        <dbReference type="ChEBI" id="CHEBI:28115"/>
    </cofactor>
</comment>
<comment type="function">
    <text evidence="17">Catalyzes the transfer of a methyl group from methyl-cobalamin to homocysteine, yielding enzyme-bound cob(I)alamin and methionine. Subsequently, remethylates the cofactor using methyltetrahydrofolate.</text>
</comment>
<dbReference type="PATRIC" id="fig|1006576.9.peg.1746"/>
<feature type="domain" description="B12-binding N-terminal" evidence="23">
    <location>
        <begin position="559"/>
        <end position="652"/>
    </location>
</feature>
<keyword evidence="14 19" id="KW-0862">Zinc</keyword>
<keyword evidence="25" id="KW-1185">Reference proteome</keyword>
<dbReference type="PROSITE" id="PS51337">
    <property type="entry name" value="B12_BINDING_NTER"/>
    <property type="match status" value="1"/>
</dbReference>
<dbReference type="InterPro" id="IPR003726">
    <property type="entry name" value="HCY_dom"/>
</dbReference>
<dbReference type="Gene3D" id="3.40.50.280">
    <property type="entry name" value="Cobalamin-binding domain"/>
    <property type="match status" value="1"/>
</dbReference>
<evidence type="ECO:0000256" key="4">
    <source>
        <dbReference type="ARBA" id="ARBA00005178"/>
    </source>
</evidence>
<dbReference type="RefSeq" id="WP_045088369.1">
    <property type="nucleotide sequence ID" value="NZ_LN824141.1"/>
</dbReference>
<dbReference type="GO" id="GO:0008705">
    <property type="term" value="F:methionine synthase activity"/>
    <property type="evidence" value="ECO:0007669"/>
    <property type="project" value="UniProtKB-EC"/>
</dbReference>
<evidence type="ECO:0000256" key="13">
    <source>
        <dbReference type="ARBA" id="ARBA00022723"/>
    </source>
</evidence>
<organism evidence="24 25">
    <name type="scientific">Defluviitoga tunisiensis</name>
    <dbReference type="NCBI Taxonomy" id="1006576"/>
    <lineage>
        <taxon>Bacteria</taxon>
        <taxon>Thermotogati</taxon>
        <taxon>Thermotogota</taxon>
        <taxon>Thermotogae</taxon>
        <taxon>Petrotogales</taxon>
        <taxon>Petrotogaceae</taxon>
        <taxon>Defluviitoga</taxon>
    </lineage>
</organism>
<evidence type="ECO:0000259" key="23">
    <source>
        <dbReference type="PROSITE" id="PS51337"/>
    </source>
</evidence>
<dbReference type="PROSITE" id="PS51332">
    <property type="entry name" value="B12_BINDING"/>
    <property type="match status" value="1"/>
</dbReference>
<dbReference type="InterPro" id="IPR036724">
    <property type="entry name" value="Cobalamin-bd_sf"/>
</dbReference>
<comment type="catalytic activity">
    <reaction evidence="1">
        <text>(6S)-5-methyl-5,6,7,8-tetrahydrofolate + L-homocysteine = (6S)-5,6,7,8-tetrahydrofolate + L-methionine</text>
        <dbReference type="Rhea" id="RHEA:11172"/>
        <dbReference type="ChEBI" id="CHEBI:18608"/>
        <dbReference type="ChEBI" id="CHEBI:57453"/>
        <dbReference type="ChEBI" id="CHEBI:57844"/>
        <dbReference type="ChEBI" id="CHEBI:58199"/>
        <dbReference type="EC" id="2.1.1.13"/>
    </reaction>
</comment>
<dbReference type="InterPro" id="IPR050554">
    <property type="entry name" value="Met_Synthase/Corrinoid"/>
</dbReference>
<dbReference type="GO" id="GO:0050667">
    <property type="term" value="P:homocysteine metabolic process"/>
    <property type="evidence" value="ECO:0007669"/>
    <property type="project" value="TreeGrafter"/>
</dbReference>
<dbReference type="PANTHER" id="PTHR45833:SF1">
    <property type="entry name" value="METHIONINE SYNTHASE"/>
    <property type="match status" value="1"/>
</dbReference>
<evidence type="ECO:0000313" key="25">
    <source>
        <dbReference type="Proteomes" id="UP000032809"/>
    </source>
</evidence>
<evidence type="ECO:0000313" key="24">
    <source>
        <dbReference type="EMBL" id="CEP79036.1"/>
    </source>
</evidence>
<dbReference type="SUPFAM" id="SSF82282">
    <property type="entry name" value="Homocysteine S-methyltransferase"/>
    <property type="match status" value="1"/>
</dbReference>
<keyword evidence="16" id="KW-0170">Cobalt</keyword>
<evidence type="ECO:0000256" key="9">
    <source>
        <dbReference type="ARBA" id="ARBA00022605"/>
    </source>
</evidence>
<evidence type="ECO:0000256" key="8">
    <source>
        <dbReference type="ARBA" id="ARBA00022603"/>
    </source>
</evidence>
<dbReference type="Proteomes" id="UP000032809">
    <property type="component" value="Chromosome I"/>
</dbReference>
<evidence type="ECO:0000256" key="11">
    <source>
        <dbReference type="ARBA" id="ARBA00022679"/>
    </source>
</evidence>
<feature type="binding site" evidence="19">
    <location>
        <position position="208"/>
    </location>
    <ligand>
        <name>Zn(2+)</name>
        <dbReference type="ChEBI" id="CHEBI:29105"/>
    </ligand>
</feature>
<protein>
    <recommendedName>
        <fullName evidence="7">Methionine synthase</fullName>
        <ecNumber evidence="6">2.1.1.13</ecNumber>
    </recommendedName>
    <alternativeName>
        <fullName evidence="18">5-methyltetrahydrofolate--homocysteine methyltransferase</fullName>
    </alternativeName>
</protein>
<dbReference type="Pfam" id="PF02607">
    <property type="entry name" value="B12-binding_2"/>
    <property type="match status" value="1"/>
</dbReference>
<keyword evidence="10" id="KW-0846">Cobalamin</keyword>
<name>A0A0C7NMB9_DEFTU</name>
<evidence type="ECO:0000256" key="16">
    <source>
        <dbReference type="ARBA" id="ARBA00023285"/>
    </source>
</evidence>
<dbReference type="EMBL" id="LN824141">
    <property type="protein sequence ID" value="CEP79036.1"/>
    <property type="molecule type" value="Genomic_DNA"/>
</dbReference>
<keyword evidence="15" id="KW-0486">Methionine biosynthesis</keyword>
<dbReference type="PANTHER" id="PTHR45833">
    <property type="entry name" value="METHIONINE SYNTHASE"/>
    <property type="match status" value="1"/>
</dbReference>
<gene>
    <name evidence="24" type="primary">metH</name>
    <name evidence="24" type="ORF">DTL3_1751</name>
</gene>
<dbReference type="InterPro" id="IPR000489">
    <property type="entry name" value="Pterin-binding_dom"/>
</dbReference>
<evidence type="ECO:0000256" key="14">
    <source>
        <dbReference type="ARBA" id="ARBA00022833"/>
    </source>
</evidence>
<dbReference type="GO" id="GO:0046653">
    <property type="term" value="P:tetrahydrofolate metabolic process"/>
    <property type="evidence" value="ECO:0007669"/>
    <property type="project" value="TreeGrafter"/>
</dbReference>
<dbReference type="GO" id="GO:0046872">
    <property type="term" value="F:metal ion binding"/>
    <property type="evidence" value="ECO:0007669"/>
    <property type="project" value="UniProtKB-KW"/>
</dbReference>
<feature type="domain" description="B12-binding" evidence="22">
    <location>
        <begin position="651"/>
        <end position="779"/>
    </location>
</feature>
<evidence type="ECO:0000256" key="2">
    <source>
        <dbReference type="ARBA" id="ARBA00001947"/>
    </source>
</evidence>
<feature type="binding site" evidence="19">
    <location>
        <position position="274"/>
    </location>
    <ligand>
        <name>Zn(2+)</name>
        <dbReference type="ChEBI" id="CHEBI:29105"/>
    </ligand>
</feature>
<evidence type="ECO:0000256" key="18">
    <source>
        <dbReference type="ARBA" id="ARBA00031040"/>
    </source>
</evidence>
<dbReference type="SUPFAM" id="SSF47644">
    <property type="entry name" value="Methionine synthase domain"/>
    <property type="match status" value="1"/>
</dbReference>
<evidence type="ECO:0000256" key="7">
    <source>
        <dbReference type="ARBA" id="ARBA00013998"/>
    </source>
</evidence>
<evidence type="ECO:0000256" key="19">
    <source>
        <dbReference type="PROSITE-ProRule" id="PRU00333"/>
    </source>
</evidence>
<keyword evidence="12" id="KW-0949">S-adenosyl-L-methionine</keyword>
<dbReference type="InterPro" id="IPR036589">
    <property type="entry name" value="HCY_dom_sf"/>
</dbReference>
<dbReference type="InterPro" id="IPR003759">
    <property type="entry name" value="Cbl-bd_cap"/>
</dbReference>
<dbReference type="SUPFAM" id="SSF51717">
    <property type="entry name" value="Dihydropteroate synthetase-like"/>
    <property type="match status" value="1"/>
</dbReference>
<comment type="similarity">
    <text evidence="5">Belongs to the vitamin-B12 dependent methionine synthase family.</text>
</comment>
<feature type="domain" description="Hcy-binding" evidence="20">
    <location>
        <begin position="3"/>
        <end position="288"/>
    </location>
</feature>
<keyword evidence="8 19" id="KW-0489">Methyltransferase</keyword>
<comment type="cofactor">
    <cofactor evidence="2 19">
        <name>Zn(2+)</name>
        <dbReference type="ChEBI" id="CHEBI:29105"/>
    </cofactor>
</comment>
<accession>A0A0C7NMB9</accession>
<evidence type="ECO:0000256" key="5">
    <source>
        <dbReference type="ARBA" id="ARBA00010398"/>
    </source>
</evidence>
<feature type="domain" description="Pterin-binding" evidence="21">
    <location>
        <begin position="316"/>
        <end position="557"/>
    </location>
</feature>
<dbReference type="PROSITE" id="PS50972">
    <property type="entry name" value="PTERIN_BINDING"/>
    <property type="match status" value="1"/>
</dbReference>
<dbReference type="InterPro" id="IPR036594">
    <property type="entry name" value="Meth_synthase_dom"/>
</dbReference>
<dbReference type="SUPFAM" id="SSF52242">
    <property type="entry name" value="Cobalamin (vitamin B12)-binding domain"/>
    <property type="match status" value="1"/>
</dbReference>
<dbReference type="EC" id="2.1.1.13" evidence="6"/>
<dbReference type="Pfam" id="PF00809">
    <property type="entry name" value="Pterin_bind"/>
    <property type="match status" value="1"/>
</dbReference>
<reference evidence="25" key="1">
    <citation type="submission" date="2014-11" db="EMBL/GenBank/DDBJ databases">
        <authorList>
            <person name="Wibberg D."/>
        </authorList>
    </citation>
    <scope>NUCLEOTIDE SEQUENCE [LARGE SCALE GENOMIC DNA]</scope>
    <source>
        <strain evidence="25">L3</strain>
    </source>
</reference>
<dbReference type="AlphaFoldDB" id="A0A0C7NMB9"/>
<evidence type="ECO:0000259" key="22">
    <source>
        <dbReference type="PROSITE" id="PS51332"/>
    </source>
</evidence>
<dbReference type="GO" id="GO:0005829">
    <property type="term" value="C:cytosol"/>
    <property type="evidence" value="ECO:0007669"/>
    <property type="project" value="TreeGrafter"/>
</dbReference>
<dbReference type="HOGENOM" id="CLU_004914_0_2_0"/>
<dbReference type="STRING" id="1006576.DTL3_1751"/>
<dbReference type="Gene3D" id="3.20.20.330">
    <property type="entry name" value="Homocysteine-binding-like domain"/>
    <property type="match status" value="1"/>
</dbReference>
<dbReference type="Pfam" id="PF02310">
    <property type="entry name" value="B12-binding"/>
    <property type="match status" value="1"/>
</dbReference>
<evidence type="ECO:0000256" key="3">
    <source>
        <dbReference type="ARBA" id="ARBA00001956"/>
    </source>
</evidence>
<dbReference type="Gene3D" id="1.10.1240.10">
    <property type="entry name" value="Methionine synthase domain"/>
    <property type="match status" value="1"/>
</dbReference>
<keyword evidence="11 19" id="KW-0808">Transferase</keyword>
<proteinExistence type="inferred from homology"/>
<dbReference type="InterPro" id="IPR006158">
    <property type="entry name" value="Cobalamin-bd"/>
</dbReference>
<keyword evidence="13 19" id="KW-0479">Metal-binding</keyword>
<feature type="binding site" evidence="19">
    <location>
        <position position="273"/>
    </location>
    <ligand>
        <name>Zn(2+)</name>
        <dbReference type="ChEBI" id="CHEBI:29105"/>
    </ligand>
</feature>
<dbReference type="GO" id="GO:0032259">
    <property type="term" value="P:methylation"/>
    <property type="evidence" value="ECO:0007669"/>
    <property type="project" value="UniProtKB-KW"/>
</dbReference>
<dbReference type="Pfam" id="PF02574">
    <property type="entry name" value="S-methyl_trans"/>
    <property type="match status" value="1"/>
</dbReference>
<evidence type="ECO:0000256" key="1">
    <source>
        <dbReference type="ARBA" id="ARBA00001700"/>
    </source>
</evidence>
<dbReference type="InterPro" id="IPR011005">
    <property type="entry name" value="Dihydropteroate_synth-like_sf"/>
</dbReference>
<dbReference type="GO" id="GO:0031419">
    <property type="term" value="F:cobalamin binding"/>
    <property type="evidence" value="ECO:0007669"/>
    <property type="project" value="UniProtKB-KW"/>
</dbReference>
<dbReference type="PROSITE" id="PS50970">
    <property type="entry name" value="HCY"/>
    <property type="match status" value="1"/>
</dbReference>
<keyword evidence="9" id="KW-0028">Amino-acid biosynthesis</keyword>
<sequence>MDRKNFLETLKKKILLLDGGYGSEFIKRGYSNIPAELLNIMHPEVVYQLHNEYIEAGADIILTNTFSANRKKLKELKLEDDFLRINSKAVEIAKNAAKDKVLVFGDISSLGEFPKPLGTLEMKDTIEEFYQQAKILYNAGVDGFIVETISDIKELKAAIWGIRKVSSELPLIAHMTFEKNGSSITGTSVEIFANVVNDLDIDVIGINCTLGPDELIDVFQKLSFSTNKPLSVEPNAGKPIYDGKTIEYRMTPEVFGMYVEDYVELGANIIGGCCGTTPLHIKVIKNMIKNRKTKKIYKDIPIMYSSRTILKKYHPFTVIGEKINPAGNNSFQKEIEEFNFEEIIKRANSQKSAGADALDLNIGIEKILNTEHIKHIILELDKYSSLPLSLDIQNVDFLETALIEYPGRPIINSARLTKKDLDKKLEFIKKYGGLLIILAMGKDIPESAEERFQLIQTKWKELEKLGFSKKQFIVDPLVLSVAANYNPNITLDTIKLLSSHNFNTIIGLSNLSFGLPNRSQINAAFLSRAIYNGLNSAIMNPEDSLLMNILKGNQLLDGNLVIENKIENRDKLVENILQGNQENLKTIIQKELEEKEPLEISQNILAKAMEQIGDLYSEGKIYLPELLLASDTVKPIFDYINQFIGESETKKAKVVIATVEGDIHDIGKNIVATVLRSSNFEVIDLGKDVETQKIVEAVRKEKPQILGLSAMMTTTIGKIEEVVNEVRKLSFPVKIIAGGASMNKQLANNFGCDAYAKDASEGLKICKRWIEEINYGDDN</sequence>
<comment type="pathway">
    <text evidence="4">Amino-acid biosynthesis; L-methionine biosynthesis via de novo pathway; L-methionine from L-homocysteine (MetH route): step 1/1.</text>
</comment>
<evidence type="ECO:0000259" key="20">
    <source>
        <dbReference type="PROSITE" id="PS50970"/>
    </source>
</evidence>